<dbReference type="Proteomes" id="UP000310158">
    <property type="component" value="Unassembled WGS sequence"/>
</dbReference>
<keyword evidence="2" id="KW-1185">Reference proteome</keyword>
<accession>A0A4S4LPR2</accession>
<dbReference type="OrthoDB" id="3366231at2759"/>
<sequence length="141" mass="16546">MVDEKCSKNYSKEFSEDTRFGEDGYPQYSRPNNGRTFANRSGHVFDNRDVVPHNPYLSAKYDCHINVEICASIKAIKYIHKYIYKGHDRATLELGEVDEIKEYVDARYIGPVEACWHVFEFPMHLELPTVYRLPIHLQDDQ</sequence>
<name>A0A4S4LPR2_9AGAM</name>
<dbReference type="PANTHER" id="PTHR10492">
    <property type="match status" value="1"/>
</dbReference>
<proteinExistence type="predicted"/>
<gene>
    <name evidence="1" type="ORF">EW146_g6363</name>
</gene>
<dbReference type="EMBL" id="SGPL01000316">
    <property type="protein sequence ID" value="THH13907.1"/>
    <property type="molecule type" value="Genomic_DNA"/>
</dbReference>
<protein>
    <submittedName>
        <fullName evidence="1">Uncharacterized protein</fullName>
    </submittedName>
</protein>
<organism evidence="1 2">
    <name type="scientific">Bondarzewia mesenterica</name>
    <dbReference type="NCBI Taxonomy" id="1095465"/>
    <lineage>
        <taxon>Eukaryota</taxon>
        <taxon>Fungi</taxon>
        <taxon>Dikarya</taxon>
        <taxon>Basidiomycota</taxon>
        <taxon>Agaricomycotina</taxon>
        <taxon>Agaricomycetes</taxon>
        <taxon>Russulales</taxon>
        <taxon>Bondarzewiaceae</taxon>
        <taxon>Bondarzewia</taxon>
    </lineage>
</organism>
<evidence type="ECO:0000313" key="2">
    <source>
        <dbReference type="Proteomes" id="UP000310158"/>
    </source>
</evidence>
<reference evidence="1 2" key="1">
    <citation type="submission" date="2019-02" db="EMBL/GenBank/DDBJ databases">
        <title>Genome sequencing of the rare red list fungi Bondarzewia mesenterica.</title>
        <authorList>
            <person name="Buettner E."/>
            <person name="Kellner H."/>
        </authorList>
    </citation>
    <scope>NUCLEOTIDE SEQUENCE [LARGE SCALE GENOMIC DNA]</scope>
    <source>
        <strain evidence="1 2">DSM 108281</strain>
    </source>
</reference>
<dbReference type="PANTHER" id="PTHR10492:SF57">
    <property type="entry name" value="ATP-DEPENDENT DNA HELICASE"/>
    <property type="match status" value="1"/>
</dbReference>
<evidence type="ECO:0000313" key="1">
    <source>
        <dbReference type="EMBL" id="THH13907.1"/>
    </source>
</evidence>
<comment type="caution">
    <text evidence="1">The sequence shown here is derived from an EMBL/GenBank/DDBJ whole genome shotgun (WGS) entry which is preliminary data.</text>
</comment>
<dbReference type="AlphaFoldDB" id="A0A4S4LPR2"/>